<name>A0A109UHL4_9FIRM</name>
<feature type="transmembrane region" description="Helical" evidence="1">
    <location>
        <begin position="355"/>
        <end position="375"/>
    </location>
</feature>
<reference evidence="2 3" key="1">
    <citation type="submission" date="2015-10" db="EMBL/GenBank/DDBJ databases">
        <title>Erysipelothrix larvae sp. LV19 isolated from the larval gut of the rhinoceros beetle, Trypoxylus dichotomus.</title>
        <authorList>
            <person name="Lim S."/>
            <person name="Kim B.-C."/>
        </authorList>
    </citation>
    <scope>NUCLEOTIDE SEQUENCE [LARGE SCALE GENOMIC DNA]</scope>
    <source>
        <strain evidence="2 3">LV19</strain>
    </source>
</reference>
<evidence type="ECO:0000256" key="1">
    <source>
        <dbReference type="SAM" id="Phobius"/>
    </source>
</evidence>
<keyword evidence="1" id="KW-0472">Membrane</keyword>
<dbReference type="Proteomes" id="UP000063781">
    <property type="component" value="Chromosome"/>
</dbReference>
<proteinExistence type="predicted"/>
<keyword evidence="1" id="KW-0812">Transmembrane</keyword>
<sequence>MNIKRKSWIEMINIIGRNIMYIVIVLFVSNFLGVIDEDWFSMALGFWVLYQPVRLCIYLYQWSANQRYTLIVDSEKITVGKQVTYIENNIFELSTQRLIPRCKMLVMNPSGSVEETRLGIISKSNQAKIQTIFRRINQAQKAKVSEAQETVSLKETIEPMSQTMASTPQIETYHLKQEDGIAVVTIENPEALEENTTKNTPLLSWGHEPITGVLEGFKVHGVSYVNQDKAVSTILQTHTDQTVTPDMINMFDTPQGIIDVRITDHTLDFLVESDTDNALEVEAYLKTVFIHLNKLDVHYKEAPNTLPIDNQKSLIELVVYGIGLCLLLILIYVLLHSFAFLTQLGQSIFTKGSVYILNITYLIPFITPFVLLFTMQGYNKKVNFLGSLANDNQRKYVKTGSVIYMLGVILVVYFIGIIIQGGILFEVNIPITWEGFKDTVFVLKKYDLMRVYTFGFCLNIFSWFLIFSGTVLNIREKHNNTTEG</sequence>
<gene>
    <name evidence="2" type="ORF">AOC36_10090</name>
</gene>
<organism evidence="2 3">
    <name type="scientific">Erysipelothrix larvae</name>
    <dbReference type="NCBI Taxonomy" id="1514105"/>
    <lineage>
        <taxon>Bacteria</taxon>
        <taxon>Bacillati</taxon>
        <taxon>Bacillota</taxon>
        <taxon>Erysipelotrichia</taxon>
        <taxon>Erysipelotrichales</taxon>
        <taxon>Erysipelotrichaceae</taxon>
        <taxon>Erysipelothrix</taxon>
    </lineage>
</organism>
<feature type="transmembrane region" description="Helical" evidence="1">
    <location>
        <begin position="402"/>
        <end position="425"/>
    </location>
</feature>
<feature type="transmembrane region" description="Helical" evidence="1">
    <location>
        <begin position="317"/>
        <end position="335"/>
    </location>
</feature>
<accession>A0A109UHL4</accession>
<dbReference type="KEGG" id="erl:AOC36_10090"/>
<feature type="transmembrane region" description="Helical" evidence="1">
    <location>
        <begin position="39"/>
        <end position="60"/>
    </location>
</feature>
<feature type="transmembrane region" description="Helical" evidence="1">
    <location>
        <begin position="12"/>
        <end position="33"/>
    </location>
</feature>
<dbReference type="AlphaFoldDB" id="A0A109UHL4"/>
<keyword evidence="3" id="KW-1185">Reference proteome</keyword>
<dbReference type="RefSeq" id="WP_067633885.1">
    <property type="nucleotide sequence ID" value="NZ_CP013213.1"/>
</dbReference>
<evidence type="ECO:0000313" key="3">
    <source>
        <dbReference type="Proteomes" id="UP000063781"/>
    </source>
</evidence>
<evidence type="ECO:0000313" key="2">
    <source>
        <dbReference type="EMBL" id="AMC94308.1"/>
    </source>
</evidence>
<keyword evidence="1" id="KW-1133">Transmembrane helix</keyword>
<dbReference type="EMBL" id="CP013213">
    <property type="protein sequence ID" value="AMC94308.1"/>
    <property type="molecule type" value="Genomic_DNA"/>
</dbReference>
<protein>
    <submittedName>
        <fullName evidence="2">Uncharacterized protein</fullName>
    </submittedName>
</protein>
<feature type="transmembrane region" description="Helical" evidence="1">
    <location>
        <begin position="451"/>
        <end position="474"/>
    </location>
</feature>